<dbReference type="PANTHER" id="PTHR31204">
    <property type="entry name" value="SIGMA INTRACELLULAR RECEPTOR 2"/>
    <property type="match status" value="1"/>
</dbReference>
<dbReference type="InterPro" id="IPR051987">
    <property type="entry name" value="Sigma-2_receptor-like"/>
</dbReference>
<sequence length="165" mass="17358">MGLLSGVVDGFLLMYCAVNIGAIPLIDSQIILPGTLFPSALVGLKRWYVETFDDYLIAEGPNFYLGLVGVGGMCLILPLSVATVWGILARRAWVGSVILMLGSASMAMSATCMGELLGSGRASEIMLQQYVSTAAVAVMATLRGFFLVNGRPAASTQTSASKKRS</sequence>
<keyword evidence="3 5" id="KW-1133">Transmembrane helix</keyword>
<dbReference type="EMBL" id="JANAVB010016192">
    <property type="protein sequence ID" value="KAJ6832454.1"/>
    <property type="molecule type" value="Genomic_DNA"/>
</dbReference>
<reference evidence="8" key="1">
    <citation type="journal article" date="2023" name="GigaByte">
        <title>Genome assembly of the bearded iris, Iris pallida Lam.</title>
        <authorList>
            <person name="Bruccoleri R.E."/>
            <person name="Oakeley E.J."/>
            <person name="Faust A.M.E."/>
            <person name="Altorfer M."/>
            <person name="Dessus-Babus S."/>
            <person name="Burckhardt D."/>
            <person name="Oertli M."/>
            <person name="Naumann U."/>
            <person name="Petersen F."/>
            <person name="Wong J."/>
        </authorList>
    </citation>
    <scope>NUCLEOTIDE SEQUENCE</scope>
    <source>
        <strain evidence="8">GSM-AAB239-AS_SAM_17_03QT</strain>
    </source>
</reference>
<accession>A0AAX6GVE0</accession>
<comment type="subcellular location">
    <subcellularLocation>
        <location evidence="1">Membrane</location>
        <topology evidence="1">Multi-pass membrane protein</topology>
    </subcellularLocation>
</comment>
<feature type="transmembrane region" description="Helical" evidence="6">
    <location>
        <begin position="63"/>
        <end position="85"/>
    </location>
</feature>
<keyword evidence="4 5" id="KW-0472">Membrane</keyword>
<evidence type="ECO:0000256" key="1">
    <source>
        <dbReference type="ARBA" id="ARBA00004141"/>
    </source>
</evidence>
<evidence type="ECO:0000256" key="6">
    <source>
        <dbReference type="SAM" id="Phobius"/>
    </source>
</evidence>
<evidence type="ECO:0000256" key="5">
    <source>
        <dbReference type="PROSITE-ProRule" id="PRU01087"/>
    </source>
</evidence>
<evidence type="ECO:0000259" key="7">
    <source>
        <dbReference type="PROSITE" id="PS51751"/>
    </source>
</evidence>
<evidence type="ECO:0000313" key="8">
    <source>
        <dbReference type="EMBL" id="KAJ6832454.1"/>
    </source>
</evidence>
<evidence type="ECO:0000313" key="9">
    <source>
        <dbReference type="Proteomes" id="UP001140949"/>
    </source>
</evidence>
<dbReference type="Proteomes" id="UP001140949">
    <property type="component" value="Unassembled WGS sequence"/>
</dbReference>
<evidence type="ECO:0000256" key="4">
    <source>
        <dbReference type="ARBA" id="ARBA00023136"/>
    </source>
</evidence>
<name>A0AAX6GVE0_IRIPA</name>
<dbReference type="PANTHER" id="PTHR31204:SF1">
    <property type="entry name" value="SIGMA INTRACELLULAR RECEPTOR 2"/>
    <property type="match status" value="1"/>
</dbReference>
<dbReference type="AlphaFoldDB" id="A0AAX6GVE0"/>
<proteinExistence type="predicted"/>
<dbReference type="Pfam" id="PF05241">
    <property type="entry name" value="EBP"/>
    <property type="match status" value="1"/>
</dbReference>
<dbReference type="GO" id="GO:0005783">
    <property type="term" value="C:endoplasmic reticulum"/>
    <property type="evidence" value="ECO:0007669"/>
    <property type="project" value="TreeGrafter"/>
</dbReference>
<dbReference type="PROSITE" id="PS51751">
    <property type="entry name" value="EXPERA"/>
    <property type="match status" value="1"/>
</dbReference>
<keyword evidence="2 5" id="KW-0812">Transmembrane</keyword>
<organism evidence="8 9">
    <name type="scientific">Iris pallida</name>
    <name type="common">Sweet iris</name>
    <dbReference type="NCBI Taxonomy" id="29817"/>
    <lineage>
        <taxon>Eukaryota</taxon>
        <taxon>Viridiplantae</taxon>
        <taxon>Streptophyta</taxon>
        <taxon>Embryophyta</taxon>
        <taxon>Tracheophyta</taxon>
        <taxon>Spermatophyta</taxon>
        <taxon>Magnoliopsida</taxon>
        <taxon>Liliopsida</taxon>
        <taxon>Asparagales</taxon>
        <taxon>Iridaceae</taxon>
        <taxon>Iridoideae</taxon>
        <taxon>Irideae</taxon>
        <taxon>Iris</taxon>
    </lineage>
</organism>
<protein>
    <submittedName>
        <fullName evidence="8">Transmembrane protein 97</fullName>
    </submittedName>
</protein>
<gene>
    <name evidence="8" type="ORF">M6B38_344585</name>
</gene>
<keyword evidence="9" id="KW-1185">Reference proteome</keyword>
<feature type="transmembrane region" description="Helical" evidence="6">
    <location>
        <begin position="92"/>
        <end position="110"/>
    </location>
</feature>
<evidence type="ECO:0000256" key="3">
    <source>
        <dbReference type="ARBA" id="ARBA00022989"/>
    </source>
</evidence>
<feature type="transmembrane region" description="Helical" evidence="6">
    <location>
        <begin position="12"/>
        <end position="32"/>
    </location>
</feature>
<feature type="transmembrane region" description="Helical" evidence="6">
    <location>
        <begin position="130"/>
        <end position="148"/>
    </location>
</feature>
<dbReference type="InterPro" id="IPR033118">
    <property type="entry name" value="EXPERA"/>
</dbReference>
<evidence type="ECO:0000256" key="2">
    <source>
        <dbReference type="ARBA" id="ARBA00022692"/>
    </source>
</evidence>
<feature type="domain" description="EXPERA" evidence="7">
    <location>
        <begin position="8"/>
        <end position="141"/>
    </location>
</feature>
<reference evidence="8" key="2">
    <citation type="submission" date="2023-04" db="EMBL/GenBank/DDBJ databases">
        <authorList>
            <person name="Bruccoleri R.E."/>
            <person name="Oakeley E.J."/>
            <person name="Faust A.-M."/>
            <person name="Dessus-Babus S."/>
            <person name="Altorfer M."/>
            <person name="Burckhardt D."/>
            <person name="Oertli M."/>
            <person name="Naumann U."/>
            <person name="Petersen F."/>
            <person name="Wong J."/>
        </authorList>
    </citation>
    <scope>NUCLEOTIDE SEQUENCE</scope>
    <source>
        <strain evidence="8">GSM-AAB239-AS_SAM_17_03QT</strain>
        <tissue evidence="8">Leaf</tissue>
    </source>
</reference>
<comment type="caution">
    <text evidence="8">The sequence shown here is derived from an EMBL/GenBank/DDBJ whole genome shotgun (WGS) entry which is preliminary data.</text>
</comment>
<dbReference type="GO" id="GO:0016020">
    <property type="term" value="C:membrane"/>
    <property type="evidence" value="ECO:0007669"/>
    <property type="project" value="UniProtKB-SubCell"/>
</dbReference>